<keyword evidence="5 8" id="KW-1133">Transmembrane helix</keyword>
<keyword evidence="11" id="KW-1185">Reference proteome</keyword>
<feature type="transmembrane region" description="Helical" evidence="8">
    <location>
        <begin position="33"/>
        <end position="52"/>
    </location>
</feature>
<reference evidence="11" key="2">
    <citation type="submission" date="2015-01" db="EMBL/GenBank/DDBJ databases">
        <title>Evolutionary Origins and Diversification of the Mycorrhizal Mutualists.</title>
        <authorList>
            <consortium name="DOE Joint Genome Institute"/>
            <consortium name="Mycorrhizal Genomics Consortium"/>
            <person name="Kohler A."/>
            <person name="Kuo A."/>
            <person name="Nagy L.G."/>
            <person name="Floudas D."/>
            <person name="Copeland A."/>
            <person name="Barry K.W."/>
            <person name="Cichocki N."/>
            <person name="Veneault-Fourrey C."/>
            <person name="LaButti K."/>
            <person name="Lindquist E.A."/>
            <person name="Lipzen A."/>
            <person name="Lundell T."/>
            <person name="Morin E."/>
            <person name="Murat C."/>
            <person name="Riley R."/>
            <person name="Ohm R."/>
            <person name="Sun H."/>
            <person name="Tunlid A."/>
            <person name="Henrissat B."/>
            <person name="Grigoriev I.V."/>
            <person name="Hibbett D.S."/>
            <person name="Martin F."/>
        </authorList>
    </citation>
    <scope>NUCLEOTIDE SEQUENCE [LARGE SCALE GENOMIC DNA]</scope>
    <source>
        <strain evidence="11">Zn</strain>
    </source>
</reference>
<dbReference type="PANTHER" id="PTHR48022:SF64">
    <property type="entry name" value="MAJOR FACILITATOR SUPERFAMILY (MFS) PROFILE DOMAIN-CONTAINING PROTEIN"/>
    <property type="match status" value="1"/>
</dbReference>
<proteinExistence type="inferred from homology"/>
<dbReference type="InterPro" id="IPR020846">
    <property type="entry name" value="MFS_dom"/>
</dbReference>
<feature type="transmembrane region" description="Helical" evidence="8">
    <location>
        <begin position="64"/>
        <end position="83"/>
    </location>
</feature>
<evidence type="ECO:0000313" key="10">
    <source>
        <dbReference type="EMBL" id="KIM99939.1"/>
    </source>
</evidence>
<feature type="transmembrane region" description="Helical" evidence="8">
    <location>
        <begin position="89"/>
        <end position="111"/>
    </location>
</feature>
<dbReference type="InterPro" id="IPR036259">
    <property type="entry name" value="MFS_trans_sf"/>
</dbReference>
<gene>
    <name evidence="10" type="ORF">OIDMADRAFT_99051</name>
</gene>
<comment type="similarity">
    <text evidence="2 7">Belongs to the major facilitator superfamily. Sugar transporter (TC 2.A.1.1) family.</text>
</comment>
<evidence type="ECO:0000259" key="9">
    <source>
        <dbReference type="PROSITE" id="PS50850"/>
    </source>
</evidence>
<reference evidence="10 11" key="1">
    <citation type="submission" date="2014-04" db="EMBL/GenBank/DDBJ databases">
        <authorList>
            <consortium name="DOE Joint Genome Institute"/>
            <person name="Kuo A."/>
            <person name="Martino E."/>
            <person name="Perotto S."/>
            <person name="Kohler A."/>
            <person name="Nagy L.G."/>
            <person name="Floudas D."/>
            <person name="Copeland A."/>
            <person name="Barry K.W."/>
            <person name="Cichocki N."/>
            <person name="Veneault-Fourrey C."/>
            <person name="LaButti K."/>
            <person name="Lindquist E.A."/>
            <person name="Lipzen A."/>
            <person name="Lundell T."/>
            <person name="Morin E."/>
            <person name="Murat C."/>
            <person name="Sun H."/>
            <person name="Tunlid A."/>
            <person name="Henrissat B."/>
            <person name="Grigoriev I.V."/>
            <person name="Hibbett D.S."/>
            <person name="Martin F."/>
            <person name="Nordberg H.P."/>
            <person name="Cantor M.N."/>
            <person name="Hua S.X."/>
        </authorList>
    </citation>
    <scope>NUCLEOTIDE SEQUENCE [LARGE SCALE GENOMIC DNA]</scope>
    <source>
        <strain evidence="10 11">Zn</strain>
    </source>
</reference>
<dbReference type="GO" id="GO:0016020">
    <property type="term" value="C:membrane"/>
    <property type="evidence" value="ECO:0007669"/>
    <property type="project" value="UniProtKB-SubCell"/>
</dbReference>
<dbReference type="Proteomes" id="UP000054321">
    <property type="component" value="Unassembled WGS sequence"/>
</dbReference>
<dbReference type="Gene3D" id="1.20.1250.20">
    <property type="entry name" value="MFS general substrate transporter like domains"/>
    <property type="match status" value="1"/>
</dbReference>
<keyword evidence="4 8" id="KW-0812">Transmembrane</keyword>
<evidence type="ECO:0000256" key="1">
    <source>
        <dbReference type="ARBA" id="ARBA00004141"/>
    </source>
</evidence>
<protein>
    <recommendedName>
        <fullName evidence="9">Major facilitator superfamily (MFS) profile domain-containing protein</fullName>
    </recommendedName>
</protein>
<organism evidence="10 11">
    <name type="scientific">Oidiodendron maius (strain Zn)</name>
    <dbReference type="NCBI Taxonomy" id="913774"/>
    <lineage>
        <taxon>Eukaryota</taxon>
        <taxon>Fungi</taxon>
        <taxon>Dikarya</taxon>
        <taxon>Ascomycota</taxon>
        <taxon>Pezizomycotina</taxon>
        <taxon>Leotiomycetes</taxon>
        <taxon>Leotiomycetes incertae sedis</taxon>
        <taxon>Myxotrichaceae</taxon>
        <taxon>Oidiodendron</taxon>
    </lineage>
</organism>
<dbReference type="OrthoDB" id="6133115at2759"/>
<evidence type="ECO:0000256" key="7">
    <source>
        <dbReference type="RuleBase" id="RU003346"/>
    </source>
</evidence>
<dbReference type="InterPro" id="IPR050360">
    <property type="entry name" value="MFS_Sugar_Transporters"/>
</dbReference>
<feature type="domain" description="Major facilitator superfamily (MFS) profile" evidence="9">
    <location>
        <begin position="1"/>
        <end position="434"/>
    </location>
</feature>
<dbReference type="PRINTS" id="PR00171">
    <property type="entry name" value="SUGRTRNSPORT"/>
</dbReference>
<evidence type="ECO:0000256" key="2">
    <source>
        <dbReference type="ARBA" id="ARBA00010992"/>
    </source>
</evidence>
<evidence type="ECO:0000256" key="6">
    <source>
        <dbReference type="ARBA" id="ARBA00023136"/>
    </source>
</evidence>
<keyword evidence="6 8" id="KW-0472">Membrane</keyword>
<dbReference type="FunFam" id="1.20.1250.20:FF:000134">
    <property type="entry name" value="MFS sugar transporter protein"/>
    <property type="match status" value="1"/>
</dbReference>
<dbReference type="PANTHER" id="PTHR48022">
    <property type="entry name" value="PLASTIDIC GLUCOSE TRANSPORTER 4"/>
    <property type="match status" value="1"/>
</dbReference>
<evidence type="ECO:0000256" key="3">
    <source>
        <dbReference type="ARBA" id="ARBA00022448"/>
    </source>
</evidence>
<dbReference type="NCBIfam" id="TIGR00879">
    <property type="entry name" value="SP"/>
    <property type="match status" value="1"/>
</dbReference>
<accession>A0A0C3H9K1</accession>
<keyword evidence="3 7" id="KW-0813">Transport</keyword>
<evidence type="ECO:0000256" key="4">
    <source>
        <dbReference type="ARBA" id="ARBA00022692"/>
    </source>
</evidence>
<dbReference type="HOGENOM" id="CLU_001265_30_13_1"/>
<feature type="transmembrane region" description="Helical" evidence="8">
    <location>
        <begin position="311"/>
        <end position="335"/>
    </location>
</feature>
<comment type="subcellular location">
    <subcellularLocation>
        <location evidence="1">Membrane</location>
        <topology evidence="1">Multi-pass membrane protein</topology>
    </subcellularLocation>
</comment>
<dbReference type="InterPro" id="IPR005829">
    <property type="entry name" value="Sugar_transporter_CS"/>
</dbReference>
<feature type="transmembrane region" description="Helical" evidence="8">
    <location>
        <begin position="409"/>
        <end position="430"/>
    </location>
</feature>
<dbReference type="PROSITE" id="PS00216">
    <property type="entry name" value="SUGAR_TRANSPORT_1"/>
    <property type="match status" value="2"/>
</dbReference>
<dbReference type="Pfam" id="PF00083">
    <property type="entry name" value="Sugar_tr"/>
    <property type="match status" value="1"/>
</dbReference>
<sequence length="445" mass="48186">LVSQATVGYDEVLVGSLQTMPKWLEDMGNPGSSFLGLLVSVVFVGGFVGAFVAAPVSDRYGRRAGIAVGSVLCIIGTVLQSAAQERGMFLAGRVIIGIGISFTTCAGPTLVNELSHPALRGTISSMFNVLWYVGSIFAAWISFGTSHMETSSWCWRIPSIVQAVPAIFVACVIFMIPESPRYLYSRGLISEAEDVLTTYHANSDPTNPIIALELQEISTALSAESEFSKASFLSTLRSRENRRCYAICVSVALLTLWCGQGVISYYFSPILTSIGITSPGQQTGINGGMQIWNLLCSITGALLADRIGRRALWLSSFSGMILFNVPLTITSAVYAHRGTKSAASATVALLFLYNAAFNLACNPLLYTYTPEILPYSIRARGLSLQIAVSEAALTVNQYVNPIALHRIGYYYYIFYLGVLFVGLAIIYLFFPETNGKTLEELSGLF</sequence>
<feature type="transmembrane region" description="Helical" evidence="8">
    <location>
        <begin position="155"/>
        <end position="176"/>
    </location>
</feature>
<feature type="non-terminal residue" evidence="10">
    <location>
        <position position="1"/>
    </location>
</feature>
<dbReference type="GO" id="GO:0005351">
    <property type="term" value="F:carbohydrate:proton symporter activity"/>
    <property type="evidence" value="ECO:0007669"/>
    <property type="project" value="TreeGrafter"/>
</dbReference>
<dbReference type="AlphaFoldDB" id="A0A0C3H9K1"/>
<name>A0A0C3H9K1_OIDMZ</name>
<feature type="transmembrane region" description="Helical" evidence="8">
    <location>
        <begin position="347"/>
        <end position="368"/>
    </location>
</feature>
<dbReference type="InParanoid" id="A0A0C3H9K1"/>
<evidence type="ECO:0000313" key="11">
    <source>
        <dbReference type="Proteomes" id="UP000054321"/>
    </source>
</evidence>
<dbReference type="InterPro" id="IPR003663">
    <property type="entry name" value="Sugar/inositol_transpt"/>
</dbReference>
<evidence type="ECO:0000256" key="5">
    <source>
        <dbReference type="ARBA" id="ARBA00022989"/>
    </source>
</evidence>
<feature type="transmembrane region" description="Helical" evidence="8">
    <location>
        <begin position="123"/>
        <end position="143"/>
    </location>
</feature>
<feature type="transmembrane region" description="Helical" evidence="8">
    <location>
        <begin position="244"/>
        <end position="267"/>
    </location>
</feature>
<dbReference type="SUPFAM" id="SSF103473">
    <property type="entry name" value="MFS general substrate transporter"/>
    <property type="match status" value="1"/>
</dbReference>
<dbReference type="EMBL" id="KN832878">
    <property type="protein sequence ID" value="KIM99939.1"/>
    <property type="molecule type" value="Genomic_DNA"/>
</dbReference>
<dbReference type="InterPro" id="IPR005828">
    <property type="entry name" value="MFS_sugar_transport-like"/>
</dbReference>
<feature type="transmembrane region" description="Helical" evidence="8">
    <location>
        <begin position="287"/>
        <end position="304"/>
    </location>
</feature>
<evidence type="ECO:0000256" key="8">
    <source>
        <dbReference type="SAM" id="Phobius"/>
    </source>
</evidence>
<dbReference type="PROSITE" id="PS50850">
    <property type="entry name" value="MFS"/>
    <property type="match status" value="1"/>
</dbReference>
<feature type="non-terminal residue" evidence="10">
    <location>
        <position position="445"/>
    </location>
</feature>